<keyword evidence="2" id="KW-1185">Reference proteome</keyword>
<reference evidence="1" key="1">
    <citation type="submission" date="2020-05" db="EMBL/GenBank/DDBJ databases">
        <title>Large-scale comparative analyses of tick genomes elucidate their genetic diversity and vector capacities.</title>
        <authorList>
            <person name="Jia N."/>
            <person name="Wang J."/>
            <person name="Shi W."/>
            <person name="Du L."/>
            <person name="Sun Y."/>
            <person name="Zhan W."/>
            <person name="Jiang J."/>
            <person name="Wang Q."/>
            <person name="Zhang B."/>
            <person name="Ji P."/>
            <person name="Sakyi L.B."/>
            <person name="Cui X."/>
            <person name="Yuan T."/>
            <person name="Jiang B."/>
            <person name="Yang W."/>
            <person name="Lam T.T.-Y."/>
            <person name="Chang Q."/>
            <person name="Ding S."/>
            <person name="Wang X."/>
            <person name="Zhu J."/>
            <person name="Ruan X."/>
            <person name="Zhao L."/>
            <person name="Wei J."/>
            <person name="Que T."/>
            <person name="Du C."/>
            <person name="Cheng J."/>
            <person name="Dai P."/>
            <person name="Han X."/>
            <person name="Huang E."/>
            <person name="Gao Y."/>
            <person name="Liu J."/>
            <person name="Shao H."/>
            <person name="Ye R."/>
            <person name="Li L."/>
            <person name="Wei W."/>
            <person name="Wang X."/>
            <person name="Wang C."/>
            <person name="Yang T."/>
            <person name="Huo Q."/>
            <person name="Li W."/>
            <person name="Guo W."/>
            <person name="Chen H."/>
            <person name="Zhou L."/>
            <person name="Ni X."/>
            <person name="Tian J."/>
            <person name="Zhou Y."/>
            <person name="Sheng Y."/>
            <person name="Liu T."/>
            <person name="Pan Y."/>
            <person name="Xia L."/>
            <person name="Li J."/>
            <person name="Zhao F."/>
            <person name="Cao W."/>
        </authorList>
    </citation>
    <scope>NUCLEOTIDE SEQUENCE</scope>
    <source>
        <strain evidence="1">Dsil-2018</strain>
    </source>
</reference>
<organism evidence="1 2">
    <name type="scientific">Dermacentor silvarum</name>
    <name type="common">Tick</name>
    <dbReference type="NCBI Taxonomy" id="543639"/>
    <lineage>
        <taxon>Eukaryota</taxon>
        <taxon>Metazoa</taxon>
        <taxon>Ecdysozoa</taxon>
        <taxon>Arthropoda</taxon>
        <taxon>Chelicerata</taxon>
        <taxon>Arachnida</taxon>
        <taxon>Acari</taxon>
        <taxon>Parasitiformes</taxon>
        <taxon>Ixodida</taxon>
        <taxon>Ixodoidea</taxon>
        <taxon>Ixodidae</taxon>
        <taxon>Rhipicephalinae</taxon>
        <taxon>Dermacentor</taxon>
    </lineage>
</organism>
<dbReference type="EMBL" id="CM023477">
    <property type="protein sequence ID" value="KAH7937568.1"/>
    <property type="molecule type" value="Genomic_DNA"/>
</dbReference>
<dbReference type="Proteomes" id="UP000821865">
    <property type="component" value="Chromosome 8"/>
</dbReference>
<sequence length="413" mass="45460">MALLEQRGYDPTTLSWSSIPANQPENGPPNISAEQAVIFQVVESRRRPRQNARGAATSKTPLNNSVKGDARAPSSSSKAPQKTSSPVSKWTPKPTVRMNPDDYVIVLKPSTTVALKTTFQQGELGAAISQLISRQHMNAITISPNWEQNIIVCGTQNPEVVQKLLTDFQLNTSKGPLPLHGHLKLTGDVCRGVISVHNLETNFRDQQRKANAWEQIRQSSGLATVEECHKLWKRLRDRFTCELKVIELATRSGSGYVPRQTWEFAAAMEFYKQCGRPRKTTSNVGSAGLPGEEDSASTPEAIFHTMVDGTTTPPPTSSNDVSLEAPAANPWEPACQGDRTVGEPPSKRPKKSQSCDYFEQQLLSQLGKQMTENEAFAQSIACQKKTCLDRMPRAVASRCKARIMALIAEFDDS</sequence>
<gene>
    <name evidence="1" type="ORF">HPB49_013161</name>
</gene>
<comment type="caution">
    <text evidence="1">The sequence shown here is derived from an EMBL/GenBank/DDBJ whole genome shotgun (WGS) entry which is preliminary data.</text>
</comment>
<name>A0ACB8C9I0_DERSI</name>
<evidence type="ECO:0000313" key="2">
    <source>
        <dbReference type="Proteomes" id="UP000821865"/>
    </source>
</evidence>
<accession>A0ACB8C9I0</accession>
<protein>
    <submittedName>
        <fullName evidence="1">Uncharacterized protein</fullName>
    </submittedName>
</protein>
<evidence type="ECO:0000313" key="1">
    <source>
        <dbReference type="EMBL" id="KAH7937568.1"/>
    </source>
</evidence>
<proteinExistence type="predicted"/>